<evidence type="ECO:0000256" key="5">
    <source>
        <dbReference type="SAM" id="Coils"/>
    </source>
</evidence>
<evidence type="ECO:0000256" key="3">
    <source>
        <dbReference type="ARBA" id="ARBA00023172"/>
    </source>
</evidence>
<dbReference type="Proteomes" id="UP001375370">
    <property type="component" value="Chromosome"/>
</dbReference>
<dbReference type="PANTHER" id="PTHR30461:SF23">
    <property type="entry name" value="DNA RECOMBINASE-RELATED"/>
    <property type="match status" value="1"/>
</dbReference>
<dbReference type="PROSITE" id="PS51736">
    <property type="entry name" value="RECOMBINASES_3"/>
    <property type="match status" value="1"/>
</dbReference>
<evidence type="ECO:0000313" key="8">
    <source>
        <dbReference type="EMBL" id="WWX26125.1"/>
    </source>
</evidence>
<dbReference type="Gene3D" id="3.40.50.1390">
    <property type="entry name" value="Resolvase, N-terminal catalytic domain"/>
    <property type="match status" value="1"/>
</dbReference>
<reference evidence="8 9" key="1">
    <citation type="submission" date="2024-03" db="EMBL/GenBank/DDBJ databases">
        <title>A Dehalogenimonas Isolated from Estuarine Sediments Dihaloeliminates Chlorinated Alkanes.</title>
        <authorList>
            <person name="Yang Y."/>
            <person name="Wang H."/>
        </authorList>
    </citation>
    <scope>NUCLEOTIDE SEQUENCE [LARGE SCALE GENOMIC DNA]</scope>
    <source>
        <strain evidence="8 9">W</strain>
    </source>
</reference>
<name>A0ABZ2J5C6_9CHLR</name>
<dbReference type="PROSITE" id="PS00397">
    <property type="entry name" value="RECOMBINASES_1"/>
    <property type="match status" value="1"/>
</dbReference>
<dbReference type="PROSITE" id="PS51737">
    <property type="entry name" value="RECOMBINASE_DNA_BIND"/>
    <property type="match status" value="1"/>
</dbReference>
<dbReference type="InterPro" id="IPR050639">
    <property type="entry name" value="SSR_resolvase"/>
</dbReference>
<keyword evidence="5" id="KW-0175">Coiled coil</keyword>
<dbReference type="EMBL" id="CP146612">
    <property type="protein sequence ID" value="WWX26125.1"/>
    <property type="molecule type" value="Genomic_DNA"/>
</dbReference>
<keyword evidence="9" id="KW-1185">Reference proteome</keyword>
<keyword evidence="3" id="KW-0233">DNA recombination</keyword>
<feature type="domain" description="Recombinase" evidence="7">
    <location>
        <begin position="157"/>
        <end position="280"/>
    </location>
</feature>
<evidence type="ECO:0000256" key="1">
    <source>
        <dbReference type="ARBA" id="ARBA00022908"/>
    </source>
</evidence>
<dbReference type="SUPFAM" id="SSF53041">
    <property type="entry name" value="Resolvase-like"/>
    <property type="match status" value="1"/>
</dbReference>
<feature type="domain" description="Resolvase/invertase-type recombinase catalytic" evidence="6">
    <location>
        <begin position="2"/>
        <end position="149"/>
    </location>
</feature>
<organism evidence="8 9">
    <name type="scientific">Candidatus Dehalogenimonas loeffleri</name>
    <dbReference type="NCBI Taxonomy" id="3127115"/>
    <lineage>
        <taxon>Bacteria</taxon>
        <taxon>Bacillati</taxon>
        <taxon>Chloroflexota</taxon>
        <taxon>Dehalococcoidia</taxon>
        <taxon>Dehalococcoidales</taxon>
        <taxon>Dehalococcoidaceae</taxon>
        <taxon>Dehalogenimonas</taxon>
    </lineage>
</organism>
<evidence type="ECO:0000313" key="9">
    <source>
        <dbReference type="Proteomes" id="UP001375370"/>
    </source>
</evidence>
<dbReference type="CDD" id="cd00338">
    <property type="entry name" value="Ser_Recombinase"/>
    <property type="match status" value="1"/>
</dbReference>
<feature type="coiled-coil region" evidence="5">
    <location>
        <begin position="374"/>
        <end position="470"/>
    </location>
</feature>
<protein>
    <submittedName>
        <fullName evidence="8">Recombinase family protein</fullName>
    </submittedName>
</protein>
<evidence type="ECO:0000256" key="2">
    <source>
        <dbReference type="ARBA" id="ARBA00023125"/>
    </source>
</evidence>
<dbReference type="PANTHER" id="PTHR30461">
    <property type="entry name" value="DNA-INVERTASE FROM LAMBDOID PROPHAGE"/>
    <property type="match status" value="1"/>
</dbReference>
<evidence type="ECO:0000259" key="6">
    <source>
        <dbReference type="PROSITE" id="PS51736"/>
    </source>
</evidence>
<keyword evidence="1" id="KW-0229">DNA integration</keyword>
<sequence length="542" mass="61243">MKVVIYCRVSSDSQDVDLSIGAQLRALRDYAARQGHEIVREFVDEAESGRTADRPEFLRMIGMAKSVKPPFEVVLVWKLNRFSRNRLDSITYKALLKSRGIKVISINEPLDDSPSGQLLEGVIETMDSFFSASLAQDIKRGLKENTQRGFYNGSHPPYGLHKVPVQDGAKTRYKLEPDAEESQSMRAIRRIFELAFTDIGSKEIAKTLNREGIKTSTGQLWGKTTVYKILTNEAYCGTLVWGGHRGRESDSVRIESAIPAIVSKEAFIELQNRMSAKKPTIIHPRTVPSFYLLSGFLFCTCGHAMTGRSAKSHQYYYYMCNQGNKRGSEACSARALAKDRFEKAVIDQVKSRILNNDWLEDLVKLVNEDLDSNHGNLKEQLVQIDVELKEIKNRLSKLYEALETGKVSLDDLAPRIRELRQRQEELSKRRLVVEVEDIAQGVTHVDAVKIKAFAEELKTLLDEADFAESKAFLRSFIKRIEVGKETATIYYNLPIPVSGGKEEVSVLPMVTFGGPWGTVPELLFDKKELIPVLQHFLVSYLN</sequence>
<dbReference type="InterPro" id="IPR006119">
    <property type="entry name" value="Resolv_N"/>
</dbReference>
<dbReference type="Gene3D" id="3.90.1750.20">
    <property type="entry name" value="Putative Large Serine Recombinase, Chain B, Domain 2"/>
    <property type="match status" value="1"/>
</dbReference>
<proteinExistence type="predicted"/>
<dbReference type="Pfam" id="PF00239">
    <property type="entry name" value="Resolvase"/>
    <property type="match status" value="1"/>
</dbReference>
<dbReference type="InterPro" id="IPR038109">
    <property type="entry name" value="DNA_bind_recomb_sf"/>
</dbReference>
<dbReference type="RefSeq" id="WP_338738981.1">
    <property type="nucleotide sequence ID" value="NZ_CP146612.1"/>
</dbReference>
<dbReference type="Pfam" id="PF07508">
    <property type="entry name" value="Recombinase"/>
    <property type="match status" value="1"/>
</dbReference>
<dbReference type="Pfam" id="PF13408">
    <property type="entry name" value="Zn_ribbon_recom"/>
    <property type="match status" value="1"/>
</dbReference>
<dbReference type="InterPro" id="IPR011109">
    <property type="entry name" value="DNA_bind_recombinase_dom"/>
</dbReference>
<gene>
    <name evidence="8" type="ORF">V8247_03920</name>
</gene>
<accession>A0ABZ2J5C6</accession>
<keyword evidence="2" id="KW-0238">DNA-binding</keyword>
<dbReference type="SMART" id="SM00857">
    <property type="entry name" value="Resolvase"/>
    <property type="match status" value="1"/>
</dbReference>
<dbReference type="InterPro" id="IPR025827">
    <property type="entry name" value="Zn_ribbon_recom_dom"/>
</dbReference>
<dbReference type="InterPro" id="IPR036162">
    <property type="entry name" value="Resolvase-like_N_sf"/>
</dbReference>
<dbReference type="InterPro" id="IPR006118">
    <property type="entry name" value="Recombinase_CS"/>
</dbReference>
<evidence type="ECO:0000256" key="4">
    <source>
        <dbReference type="PROSITE-ProRule" id="PRU10137"/>
    </source>
</evidence>
<evidence type="ECO:0000259" key="7">
    <source>
        <dbReference type="PROSITE" id="PS51737"/>
    </source>
</evidence>
<feature type="active site" description="O-(5'-phospho-DNA)-serine intermediate" evidence="4">
    <location>
        <position position="10"/>
    </location>
</feature>